<dbReference type="GO" id="GO:0009252">
    <property type="term" value="P:peptidoglycan biosynthetic process"/>
    <property type="evidence" value="ECO:0007669"/>
    <property type="project" value="UniProtKB-UniRule"/>
</dbReference>
<dbReference type="GO" id="GO:0008360">
    <property type="term" value="P:regulation of cell shape"/>
    <property type="evidence" value="ECO:0007669"/>
    <property type="project" value="UniProtKB-KW"/>
</dbReference>
<dbReference type="Gene3D" id="3.40.1190.10">
    <property type="entry name" value="Mur-like, catalytic domain"/>
    <property type="match status" value="1"/>
</dbReference>
<evidence type="ECO:0000256" key="5">
    <source>
        <dbReference type="ARBA" id="ARBA00022840"/>
    </source>
</evidence>
<keyword evidence="9 10" id="KW-0961">Cell wall biogenesis/degradation</keyword>
<feature type="binding site" evidence="10">
    <location>
        <begin position="117"/>
        <end position="123"/>
    </location>
    <ligand>
        <name>ATP</name>
        <dbReference type="ChEBI" id="CHEBI:30616"/>
    </ligand>
</feature>
<accession>A0A4Q7VG06</accession>
<proteinExistence type="inferred from homology"/>
<organism evidence="14 15">
    <name type="scientific">Rivibacter subsaxonicus</name>
    <dbReference type="NCBI Taxonomy" id="457575"/>
    <lineage>
        <taxon>Bacteria</taxon>
        <taxon>Pseudomonadati</taxon>
        <taxon>Pseudomonadota</taxon>
        <taxon>Betaproteobacteria</taxon>
        <taxon>Burkholderiales</taxon>
        <taxon>Rivibacter</taxon>
    </lineage>
</organism>
<evidence type="ECO:0000256" key="9">
    <source>
        <dbReference type="ARBA" id="ARBA00023316"/>
    </source>
</evidence>
<comment type="caution">
    <text evidence="14">The sequence shown here is derived from an EMBL/GenBank/DDBJ whole genome shotgun (WGS) entry which is preliminary data.</text>
</comment>
<dbReference type="PANTHER" id="PTHR43024">
    <property type="entry name" value="UDP-N-ACETYLMURAMOYL-TRIPEPTIDE--D-ALANYL-D-ALANINE LIGASE"/>
    <property type="match status" value="1"/>
</dbReference>
<keyword evidence="15" id="KW-1185">Reference proteome</keyword>
<dbReference type="GO" id="GO:0008766">
    <property type="term" value="F:UDP-N-acetylmuramoylalanyl-D-glutamyl-2,6-diaminopimelate-D-alanyl-D-alanine ligase activity"/>
    <property type="evidence" value="ECO:0007669"/>
    <property type="project" value="RHEA"/>
</dbReference>
<dbReference type="Gene3D" id="3.90.190.20">
    <property type="entry name" value="Mur ligase, C-terminal domain"/>
    <property type="match status" value="1"/>
</dbReference>
<dbReference type="InterPro" id="IPR004101">
    <property type="entry name" value="Mur_ligase_C"/>
</dbReference>
<keyword evidence="1 10" id="KW-0963">Cytoplasm</keyword>
<evidence type="ECO:0000256" key="7">
    <source>
        <dbReference type="ARBA" id="ARBA00022984"/>
    </source>
</evidence>
<dbReference type="EC" id="6.3.2.10" evidence="10"/>
<evidence type="ECO:0000256" key="6">
    <source>
        <dbReference type="ARBA" id="ARBA00022960"/>
    </source>
</evidence>
<comment type="subcellular location">
    <subcellularLocation>
        <location evidence="10">Cytoplasm</location>
    </subcellularLocation>
</comment>
<evidence type="ECO:0000313" key="15">
    <source>
        <dbReference type="Proteomes" id="UP000293671"/>
    </source>
</evidence>
<reference evidence="14 15" key="1">
    <citation type="submission" date="2019-02" db="EMBL/GenBank/DDBJ databases">
        <title>Genomic Encyclopedia of Type Strains, Phase IV (KMG-IV): sequencing the most valuable type-strain genomes for metagenomic binning, comparative biology and taxonomic classification.</title>
        <authorList>
            <person name="Goeker M."/>
        </authorList>
    </citation>
    <scope>NUCLEOTIDE SEQUENCE [LARGE SCALE GENOMIC DNA]</scope>
    <source>
        <strain evidence="14 15">DSM 19570</strain>
    </source>
</reference>
<sequence>MSTTMMTLADAHAMLPGSTLVGDDATAGATAIARVHSDTRSLQPGDLFVALRGERFDAHDFLAQARAAGAVAALVQRADALPAAMPGLVVADSKRALGQLAAAWRQKMELPLIAVTGSNGKTTVTQMIASILRAWHGSDAFATEGNLNNDIGVPLTLLRLRPHHRAGVVELGMNHPGEIAELAVITRPTVALVNNAQREHQEFMATVEAVARENGSVFAALPPHGVAVFPADDAAHTPIWQALAAGRPTLSFALQAEGGAAPISVAHADIRGEATWHVGRPDGGITAPGPGDRRGHWALLLRTPAGEAPIALRVPGRHNVLNAMAAASCALAAGAPWAAVMRGLESFQAVKGRSQLKVATLHGQSITLIDDSYNANPDSVRAAIDVLAGLPGPRWLLLGDMGEVGNQGPAFHAEVGVHARERGIENFWCAGAACAHAADAFGRGARRFADAAALVAALGQLNADAPRAASVLVKGSRFMKMEQVVAALALAPATPTIH</sequence>
<dbReference type="InterPro" id="IPR051046">
    <property type="entry name" value="MurCDEF_CellWall_CoF430Synth"/>
</dbReference>
<protein>
    <recommendedName>
        <fullName evidence="10">UDP-N-acetylmuramoyl-tripeptide--D-alanyl-D-alanine ligase</fullName>
        <ecNumber evidence="10">6.3.2.10</ecNumber>
    </recommendedName>
    <alternativeName>
        <fullName evidence="10">D-alanyl-D-alanine-adding enzyme</fullName>
    </alternativeName>
</protein>
<dbReference type="InterPro" id="IPR036565">
    <property type="entry name" value="Mur-like_cat_sf"/>
</dbReference>
<evidence type="ECO:0000256" key="1">
    <source>
        <dbReference type="ARBA" id="ARBA00022490"/>
    </source>
</evidence>
<dbReference type="InterPro" id="IPR000713">
    <property type="entry name" value="Mur_ligase_N"/>
</dbReference>
<dbReference type="Pfam" id="PF02875">
    <property type="entry name" value="Mur_ligase_C"/>
    <property type="match status" value="1"/>
</dbReference>
<evidence type="ECO:0000313" key="14">
    <source>
        <dbReference type="EMBL" id="RZT94943.1"/>
    </source>
</evidence>
<keyword evidence="4 10" id="KW-0547">Nucleotide-binding</keyword>
<comment type="pathway">
    <text evidence="10">Cell wall biogenesis; peptidoglycan biosynthesis.</text>
</comment>
<evidence type="ECO:0000256" key="10">
    <source>
        <dbReference type="HAMAP-Rule" id="MF_02019"/>
    </source>
</evidence>
<keyword evidence="5 10" id="KW-0067">ATP-binding</keyword>
<evidence type="ECO:0000259" key="11">
    <source>
        <dbReference type="Pfam" id="PF01225"/>
    </source>
</evidence>
<gene>
    <name evidence="10" type="primary">murF</name>
    <name evidence="14" type="ORF">EV670_2689</name>
</gene>
<keyword evidence="8 10" id="KW-0131">Cell cycle</keyword>
<keyword evidence="6 10" id="KW-0133">Cell shape</keyword>
<dbReference type="GO" id="GO:0071555">
    <property type="term" value="P:cell wall organization"/>
    <property type="evidence" value="ECO:0007669"/>
    <property type="project" value="UniProtKB-KW"/>
</dbReference>
<dbReference type="Proteomes" id="UP000293671">
    <property type="component" value="Unassembled WGS sequence"/>
</dbReference>
<dbReference type="InterPro" id="IPR035911">
    <property type="entry name" value="MurE/MurF_N"/>
</dbReference>
<comment type="similarity">
    <text evidence="10">Belongs to the MurCDEF family. MurF subfamily.</text>
</comment>
<evidence type="ECO:0000256" key="4">
    <source>
        <dbReference type="ARBA" id="ARBA00022741"/>
    </source>
</evidence>
<dbReference type="PANTHER" id="PTHR43024:SF1">
    <property type="entry name" value="UDP-N-ACETYLMURAMOYL-TRIPEPTIDE--D-ALANYL-D-ALANINE LIGASE"/>
    <property type="match status" value="1"/>
</dbReference>
<dbReference type="EMBL" id="SHKP01000007">
    <property type="protein sequence ID" value="RZT94943.1"/>
    <property type="molecule type" value="Genomic_DNA"/>
</dbReference>
<feature type="domain" description="Mur ligase N-terminal catalytic" evidence="11">
    <location>
        <begin position="34"/>
        <end position="104"/>
    </location>
</feature>
<evidence type="ECO:0000256" key="2">
    <source>
        <dbReference type="ARBA" id="ARBA00022598"/>
    </source>
</evidence>
<dbReference type="Gene3D" id="3.40.1390.10">
    <property type="entry name" value="MurE/MurF, N-terminal domain"/>
    <property type="match status" value="1"/>
</dbReference>
<keyword evidence="3 10" id="KW-0132">Cell division</keyword>
<dbReference type="SUPFAM" id="SSF53244">
    <property type="entry name" value="MurD-like peptide ligases, peptide-binding domain"/>
    <property type="match status" value="1"/>
</dbReference>
<dbReference type="InterPro" id="IPR013221">
    <property type="entry name" value="Mur_ligase_cen"/>
</dbReference>
<evidence type="ECO:0000259" key="13">
    <source>
        <dbReference type="Pfam" id="PF08245"/>
    </source>
</evidence>
<dbReference type="GO" id="GO:0051301">
    <property type="term" value="P:cell division"/>
    <property type="evidence" value="ECO:0007669"/>
    <property type="project" value="UniProtKB-KW"/>
</dbReference>
<keyword evidence="7 10" id="KW-0573">Peptidoglycan synthesis</keyword>
<comment type="catalytic activity">
    <reaction evidence="10">
        <text>D-alanyl-D-alanine + UDP-N-acetyl-alpha-D-muramoyl-L-alanyl-gamma-D-glutamyl-meso-2,6-diaminopimelate + ATP = UDP-N-acetyl-alpha-D-muramoyl-L-alanyl-gamma-D-glutamyl-meso-2,6-diaminopimeloyl-D-alanyl-D-alanine + ADP + phosphate + H(+)</text>
        <dbReference type="Rhea" id="RHEA:28374"/>
        <dbReference type="ChEBI" id="CHEBI:15378"/>
        <dbReference type="ChEBI" id="CHEBI:30616"/>
        <dbReference type="ChEBI" id="CHEBI:43474"/>
        <dbReference type="ChEBI" id="CHEBI:57822"/>
        <dbReference type="ChEBI" id="CHEBI:61386"/>
        <dbReference type="ChEBI" id="CHEBI:83905"/>
        <dbReference type="ChEBI" id="CHEBI:456216"/>
        <dbReference type="EC" id="6.3.2.10"/>
    </reaction>
</comment>
<dbReference type="RefSeq" id="WP_242616969.1">
    <property type="nucleotide sequence ID" value="NZ_SHKP01000007.1"/>
</dbReference>
<evidence type="ECO:0000256" key="8">
    <source>
        <dbReference type="ARBA" id="ARBA00023306"/>
    </source>
</evidence>
<dbReference type="UniPathway" id="UPA00219"/>
<evidence type="ECO:0000256" key="3">
    <source>
        <dbReference type="ARBA" id="ARBA00022618"/>
    </source>
</evidence>
<dbReference type="SUPFAM" id="SSF53623">
    <property type="entry name" value="MurD-like peptide ligases, catalytic domain"/>
    <property type="match status" value="1"/>
</dbReference>
<dbReference type="GO" id="GO:0005524">
    <property type="term" value="F:ATP binding"/>
    <property type="evidence" value="ECO:0007669"/>
    <property type="project" value="UniProtKB-UniRule"/>
</dbReference>
<evidence type="ECO:0000259" key="12">
    <source>
        <dbReference type="Pfam" id="PF02875"/>
    </source>
</evidence>
<dbReference type="Pfam" id="PF01225">
    <property type="entry name" value="Mur_ligase"/>
    <property type="match status" value="1"/>
</dbReference>
<name>A0A4Q7VG06_9BURK</name>
<keyword evidence="2 10" id="KW-0436">Ligase</keyword>
<feature type="domain" description="Mur ligase central" evidence="13">
    <location>
        <begin position="115"/>
        <end position="329"/>
    </location>
</feature>
<dbReference type="InterPro" id="IPR005863">
    <property type="entry name" value="UDP-N-AcMur_synth"/>
</dbReference>
<dbReference type="HAMAP" id="MF_02019">
    <property type="entry name" value="MurF"/>
    <property type="match status" value="1"/>
</dbReference>
<dbReference type="Pfam" id="PF08245">
    <property type="entry name" value="Mur_ligase_M"/>
    <property type="match status" value="1"/>
</dbReference>
<comment type="function">
    <text evidence="10">Involved in cell wall formation. Catalyzes the final step in the synthesis of UDP-N-acetylmuramoyl-pentapeptide, the precursor of murein.</text>
</comment>
<dbReference type="AlphaFoldDB" id="A0A4Q7VG06"/>
<dbReference type="GO" id="GO:0005737">
    <property type="term" value="C:cytoplasm"/>
    <property type="evidence" value="ECO:0007669"/>
    <property type="project" value="UniProtKB-SubCell"/>
</dbReference>
<dbReference type="SUPFAM" id="SSF63418">
    <property type="entry name" value="MurE/MurF N-terminal domain"/>
    <property type="match status" value="1"/>
</dbReference>
<feature type="domain" description="Mur ligase C-terminal" evidence="12">
    <location>
        <begin position="364"/>
        <end position="477"/>
    </location>
</feature>
<dbReference type="InterPro" id="IPR036615">
    <property type="entry name" value="Mur_ligase_C_dom_sf"/>
</dbReference>
<dbReference type="GO" id="GO:0047480">
    <property type="term" value="F:UDP-N-acetylmuramoyl-tripeptide-D-alanyl-D-alanine ligase activity"/>
    <property type="evidence" value="ECO:0007669"/>
    <property type="project" value="UniProtKB-UniRule"/>
</dbReference>